<comment type="caution">
    <text evidence="1">The sequence shown here is derived from an EMBL/GenBank/DDBJ whole genome shotgun (WGS) entry which is preliminary data.</text>
</comment>
<reference evidence="1 2" key="1">
    <citation type="submission" date="2020-10" db="EMBL/GenBank/DDBJ databases">
        <title>The Coptis chinensis genome and diversification of protoberbering-type alkaloids.</title>
        <authorList>
            <person name="Wang B."/>
            <person name="Shu S."/>
            <person name="Song C."/>
            <person name="Liu Y."/>
        </authorList>
    </citation>
    <scope>NUCLEOTIDE SEQUENCE [LARGE SCALE GENOMIC DNA]</scope>
    <source>
        <strain evidence="1">HL-2020</strain>
        <tissue evidence="1">Leaf</tissue>
    </source>
</reference>
<dbReference type="Gene3D" id="2.20.25.100">
    <property type="entry name" value="Zn-binding ribosomal proteins"/>
    <property type="match status" value="1"/>
</dbReference>
<proteinExistence type="predicted"/>
<dbReference type="EMBL" id="JADFTS010000005">
    <property type="protein sequence ID" value="KAF9604853.1"/>
    <property type="molecule type" value="Genomic_DNA"/>
</dbReference>
<organism evidence="1 2">
    <name type="scientific">Coptis chinensis</name>
    <dbReference type="NCBI Taxonomy" id="261450"/>
    <lineage>
        <taxon>Eukaryota</taxon>
        <taxon>Viridiplantae</taxon>
        <taxon>Streptophyta</taxon>
        <taxon>Embryophyta</taxon>
        <taxon>Tracheophyta</taxon>
        <taxon>Spermatophyta</taxon>
        <taxon>Magnoliopsida</taxon>
        <taxon>Ranunculales</taxon>
        <taxon>Ranunculaceae</taxon>
        <taxon>Coptidoideae</taxon>
        <taxon>Coptis</taxon>
    </lineage>
</organism>
<gene>
    <name evidence="1" type="ORF">IFM89_010528</name>
</gene>
<evidence type="ECO:0000313" key="1">
    <source>
        <dbReference type="EMBL" id="KAF9604853.1"/>
    </source>
</evidence>
<name>A0A835LQY8_9MAGN</name>
<accession>A0A835LQY8</accession>
<protein>
    <submittedName>
        <fullName evidence="1">Uncharacterized protein</fullName>
    </submittedName>
</protein>
<evidence type="ECO:0000313" key="2">
    <source>
        <dbReference type="Proteomes" id="UP000631114"/>
    </source>
</evidence>
<dbReference type="Proteomes" id="UP000631114">
    <property type="component" value="Unassembled WGS sequence"/>
</dbReference>
<dbReference type="AlphaFoldDB" id="A0A835LQY8"/>
<keyword evidence="2" id="KW-1185">Reference proteome</keyword>
<dbReference type="InterPro" id="IPR023407">
    <property type="entry name" value="Ribosomal_eS27_Zn-bd_dom_sf"/>
</dbReference>
<sequence length="73" mass="8515">MQLLVKQPQNVVTTAMTIRAQPKTRSLISRNHKFHANDIDIAYPPAELEKQKHKNKRLVPSPNSKFLYLRNHL</sequence>